<keyword evidence="2" id="KW-1185">Reference proteome</keyword>
<protein>
    <submittedName>
        <fullName evidence="3">FBA_2 domain-containing protein</fullName>
    </submittedName>
</protein>
<dbReference type="Pfam" id="PF07735">
    <property type="entry name" value="FBA_2"/>
    <property type="match status" value="1"/>
</dbReference>
<reference evidence="3" key="1">
    <citation type="submission" date="2016-11" db="UniProtKB">
        <authorList>
            <consortium name="WormBaseParasite"/>
        </authorList>
    </citation>
    <scope>IDENTIFICATION</scope>
</reference>
<feature type="domain" description="Sdz-33 F-box" evidence="1">
    <location>
        <begin position="171"/>
        <end position="225"/>
    </location>
</feature>
<dbReference type="InterPro" id="IPR012885">
    <property type="entry name" value="F-box_Sdz-33"/>
</dbReference>
<proteinExistence type="predicted"/>
<organism evidence="2 3">
    <name type="scientific">Caenorhabditis tropicalis</name>
    <dbReference type="NCBI Taxonomy" id="1561998"/>
    <lineage>
        <taxon>Eukaryota</taxon>
        <taxon>Metazoa</taxon>
        <taxon>Ecdysozoa</taxon>
        <taxon>Nematoda</taxon>
        <taxon>Chromadorea</taxon>
        <taxon>Rhabditida</taxon>
        <taxon>Rhabditina</taxon>
        <taxon>Rhabditomorpha</taxon>
        <taxon>Rhabditoidea</taxon>
        <taxon>Rhabditidae</taxon>
        <taxon>Peloderinae</taxon>
        <taxon>Caenorhabditis</taxon>
    </lineage>
</organism>
<accession>A0A1I7US68</accession>
<evidence type="ECO:0000313" key="3">
    <source>
        <dbReference type="WBParaSite" id="Csp11.Scaffold630.g18811.t1"/>
    </source>
</evidence>
<sequence>MSLSKRSKNLVKLLVKKYRIASKIWIIRNDLQMLVGRPEEMHPQYLQANAILPLGDNLPICNNDLAPDALQVVHLLQLNALYTWTNLLKEVFKIDICGVTLFFAEEKLIDRILKLLRNFDMKTSIELIATGNCVATSRKILAHCSTAFDFSIVSGMPERNFAFNRFNSYGMNELTIYYSQWVTVQNLISLRNCVRVKLLLSFFKPEEVNNFLKQWVKDSRIEYLHMPYISEGNVNDENIIFRGLRIYSNGDLINGK</sequence>
<dbReference type="Proteomes" id="UP000095282">
    <property type="component" value="Unplaced"/>
</dbReference>
<dbReference type="WBParaSite" id="Csp11.Scaffold630.g18811.t1">
    <property type="protein sequence ID" value="Csp11.Scaffold630.g18811.t1"/>
    <property type="gene ID" value="Csp11.Scaffold630.g18811"/>
</dbReference>
<dbReference type="AlphaFoldDB" id="A0A1I7US68"/>
<evidence type="ECO:0000259" key="1">
    <source>
        <dbReference type="Pfam" id="PF07735"/>
    </source>
</evidence>
<dbReference type="PANTHER" id="PTHR21503">
    <property type="entry name" value="F-BOX-CONTAINING HYPOTHETICAL PROTEIN C.ELEGANS"/>
    <property type="match status" value="1"/>
</dbReference>
<name>A0A1I7US68_9PELO</name>
<evidence type="ECO:0000313" key="2">
    <source>
        <dbReference type="Proteomes" id="UP000095282"/>
    </source>
</evidence>
<dbReference type="PANTHER" id="PTHR21503:SF8">
    <property type="entry name" value="F-BOX ASSOCIATED DOMAIN-CONTAINING PROTEIN-RELATED"/>
    <property type="match status" value="1"/>
</dbReference>
<dbReference type="eggNOG" id="ENOG502TJWP">
    <property type="taxonomic scope" value="Eukaryota"/>
</dbReference>